<proteinExistence type="predicted"/>
<dbReference type="AlphaFoldDB" id="A0A0A9G4U8"/>
<evidence type="ECO:0000313" key="1">
    <source>
        <dbReference type="EMBL" id="JAE19537.1"/>
    </source>
</evidence>
<protein>
    <submittedName>
        <fullName evidence="1">Uncharacterized protein</fullName>
    </submittedName>
</protein>
<accession>A0A0A9G4U8</accession>
<sequence>MDIPVIRLADSHSRMHYEEPETPTKERKKIHASTLFQALIL</sequence>
<reference evidence="1" key="1">
    <citation type="submission" date="2014-09" db="EMBL/GenBank/DDBJ databases">
        <authorList>
            <person name="Magalhaes I.L.F."/>
            <person name="Oliveira U."/>
            <person name="Santos F.R."/>
            <person name="Vidigal T.H.D.A."/>
            <person name="Brescovit A.D."/>
            <person name="Santos A.J."/>
        </authorList>
    </citation>
    <scope>NUCLEOTIDE SEQUENCE</scope>
    <source>
        <tissue evidence="1">Shoot tissue taken approximately 20 cm above the soil surface</tissue>
    </source>
</reference>
<dbReference type="EMBL" id="GBRH01178359">
    <property type="protein sequence ID" value="JAE19537.1"/>
    <property type="molecule type" value="Transcribed_RNA"/>
</dbReference>
<name>A0A0A9G4U8_ARUDO</name>
<organism evidence="1">
    <name type="scientific">Arundo donax</name>
    <name type="common">Giant reed</name>
    <name type="synonym">Donax arundinaceus</name>
    <dbReference type="NCBI Taxonomy" id="35708"/>
    <lineage>
        <taxon>Eukaryota</taxon>
        <taxon>Viridiplantae</taxon>
        <taxon>Streptophyta</taxon>
        <taxon>Embryophyta</taxon>
        <taxon>Tracheophyta</taxon>
        <taxon>Spermatophyta</taxon>
        <taxon>Magnoliopsida</taxon>
        <taxon>Liliopsida</taxon>
        <taxon>Poales</taxon>
        <taxon>Poaceae</taxon>
        <taxon>PACMAD clade</taxon>
        <taxon>Arundinoideae</taxon>
        <taxon>Arundineae</taxon>
        <taxon>Arundo</taxon>
    </lineage>
</organism>
<reference evidence="1" key="2">
    <citation type="journal article" date="2015" name="Data Brief">
        <title>Shoot transcriptome of the giant reed, Arundo donax.</title>
        <authorList>
            <person name="Barrero R.A."/>
            <person name="Guerrero F.D."/>
            <person name="Moolhuijzen P."/>
            <person name="Goolsby J.A."/>
            <person name="Tidwell J."/>
            <person name="Bellgard S.E."/>
            <person name="Bellgard M.I."/>
        </authorList>
    </citation>
    <scope>NUCLEOTIDE SEQUENCE</scope>
    <source>
        <tissue evidence="1">Shoot tissue taken approximately 20 cm above the soil surface</tissue>
    </source>
</reference>